<dbReference type="GO" id="GO:0016020">
    <property type="term" value="C:membrane"/>
    <property type="evidence" value="ECO:0007669"/>
    <property type="project" value="TreeGrafter"/>
</dbReference>
<dbReference type="STRING" id="1419482.SAMN05444266_11071"/>
<dbReference type="Gene3D" id="3.40.50.1820">
    <property type="entry name" value="alpha/beta hydrolase"/>
    <property type="match status" value="1"/>
</dbReference>
<dbReference type="Proteomes" id="UP000184420">
    <property type="component" value="Unassembled WGS sequence"/>
</dbReference>
<sequence length="337" mass="37215">MKRRPFRIFLIVISSLLVVYMLGPKPATPVYDNQVPAVPQQADSLDAYIRNSEAALPVKPDNEARIIWADSTRQKTAYSIVYLHGFSASQEEGNPVHRAIARTFGCNLYLSRLDAHGLRSDSPLLTMTAEGLWADAKKALAIGRAIGNKVIVMGTSTGGTLALKLAAEFPDDVYALVNMSPNIAINDKYAFLANDHWGLQLARLISKGDYREGHDTNTIRNQYWNNRYRLEAVVQLEELLETTMTRETFAKVKQPVLNLYYYRDEQHQDPTVKVSAILAMEKELGTPAGQKAAIAIPGAGAHVLGSSLTSKAVPEVIKTINSFATGVLKMKPIKQVY</sequence>
<dbReference type="AlphaFoldDB" id="A0A1M7KZL4"/>
<dbReference type="Pfam" id="PF12146">
    <property type="entry name" value="Hydrolase_4"/>
    <property type="match status" value="1"/>
</dbReference>
<dbReference type="OrthoDB" id="5416147at2"/>
<evidence type="ECO:0000256" key="1">
    <source>
        <dbReference type="ARBA" id="ARBA00022801"/>
    </source>
</evidence>
<name>A0A1M7KZL4_9BACT</name>
<gene>
    <name evidence="3" type="ORF">SAMN05444266_11071</name>
</gene>
<dbReference type="PANTHER" id="PTHR43798">
    <property type="entry name" value="MONOACYLGLYCEROL LIPASE"/>
    <property type="match status" value="1"/>
</dbReference>
<keyword evidence="4" id="KW-1185">Reference proteome</keyword>
<evidence type="ECO:0000259" key="2">
    <source>
        <dbReference type="Pfam" id="PF12146"/>
    </source>
</evidence>
<dbReference type="InterPro" id="IPR029058">
    <property type="entry name" value="AB_hydrolase_fold"/>
</dbReference>
<dbReference type="SUPFAM" id="SSF53474">
    <property type="entry name" value="alpha/beta-Hydrolases"/>
    <property type="match status" value="1"/>
</dbReference>
<dbReference type="InterPro" id="IPR022742">
    <property type="entry name" value="Hydrolase_4"/>
</dbReference>
<feature type="domain" description="Serine aminopeptidase S33" evidence="2">
    <location>
        <begin position="135"/>
        <end position="207"/>
    </location>
</feature>
<dbReference type="InterPro" id="IPR050266">
    <property type="entry name" value="AB_hydrolase_sf"/>
</dbReference>
<dbReference type="PANTHER" id="PTHR43798:SF31">
    <property type="entry name" value="AB HYDROLASE SUPERFAMILY PROTEIN YCLE"/>
    <property type="match status" value="1"/>
</dbReference>
<dbReference type="GO" id="GO:0016787">
    <property type="term" value="F:hydrolase activity"/>
    <property type="evidence" value="ECO:0007669"/>
    <property type="project" value="UniProtKB-KW"/>
</dbReference>
<evidence type="ECO:0000313" key="4">
    <source>
        <dbReference type="Proteomes" id="UP000184420"/>
    </source>
</evidence>
<proteinExistence type="predicted"/>
<reference evidence="3 4" key="1">
    <citation type="submission" date="2016-11" db="EMBL/GenBank/DDBJ databases">
        <authorList>
            <person name="Jaros S."/>
            <person name="Januszkiewicz K."/>
            <person name="Wedrychowicz H."/>
        </authorList>
    </citation>
    <scope>NUCLEOTIDE SEQUENCE [LARGE SCALE GENOMIC DNA]</scope>
    <source>
        <strain evidence="3 4">DSM 27406</strain>
    </source>
</reference>
<dbReference type="EMBL" id="FRBL01000010">
    <property type="protein sequence ID" value="SHM70978.1"/>
    <property type="molecule type" value="Genomic_DNA"/>
</dbReference>
<dbReference type="RefSeq" id="WP_073086194.1">
    <property type="nucleotide sequence ID" value="NZ_FRBL01000010.1"/>
</dbReference>
<accession>A0A1M7KZL4</accession>
<evidence type="ECO:0000313" key="3">
    <source>
        <dbReference type="EMBL" id="SHM70978.1"/>
    </source>
</evidence>
<protein>
    <submittedName>
        <fullName evidence="3">Esterase/lipase</fullName>
    </submittedName>
</protein>
<organism evidence="3 4">
    <name type="scientific">Chitinophaga jiangningensis</name>
    <dbReference type="NCBI Taxonomy" id="1419482"/>
    <lineage>
        <taxon>Bacteria</taxon>
        <taxon>Pseudomonadati</taxon>
        <taxon>Bacteroidota</taxon>
        <taxon>Chitinophagia</taxon>
        <taxon>Chitinophagales</taxon>
        <taxon>Chitinophagaceae</taxon>
        <taxon>Chitinophaga</taxon>
    </lineage>
</organism>
<keyword evidence="1" id="KW-0378">Hydrolase</keyword>